<evidence type="ECO:0008006" key="4">
    <source>
        <dbReference type="Google" id="ProtNLM"/>
    </source>
</evidence>
<dbReference type="Proteomes" id="UP000320735">
    <property type="component" value="Unassembled WGS sequence"/>
</dbReference>
<feature type="chain" id="PRO_5022889617" description="Methane oxygenase PmoA" evidence="1">
    <location>
        <begin position="20"/>
        <end position="303"/>
    </location>
</feature>
<proteinExistence type="predicted"/>
<dbReference type="InterPro" id="IPR029475">
    <property type="entry name" value="DUF6807"/>
</dbReference>
<accession>A0A5C6B4E5</accession>
<dbReference type="Pfam" id="PF14100">
    <property type="entry name" value="DUF6807"/>
    <property type="match status" value="1"/>
</dbReference>
<comment type="caution">
    <text evidence="2">The sequence shown here is derived from an EMBL/GenBank/DDBJ whole genome shotgun (WGS) entry which is preliminary data.</text>
</comment>
<organism evidence="2 3">
    <name type="scientific">Symmachiella macrocystis</name>
    <dbReference type="NCBI Taxonomy" id="2527985"/>
    <lineage>
        <taxon>Bacteria</taxon>
        <taxon>Pseudomonadati</taxon>
        <taxon>Planctomycetota</taxon>
        <taxon>Planctomycetia</taxon>
        <taxon>Planctomycetales</taxon>
        <taxon>Planctomycetaceae</taxon>
        <taxon>Symmachiella</taxon>
    </lineage>
</organism>
<feature type="signal peptide" evidence="1">
    <location>
        <begin position="1"/>
        <end position="19"/>
    </location>
</feature>
<evidence type="ECO:0000313" key="3">
    <source>
        <dbReference type="Proteomes" id="UP000320735"/>
    </source>
</evidence>
<dbReference type="AlphaFoldDB" id="A0A5C6B4E5"/>
<reference evidence="2 3" key="1">
    <citation type="submission" date="2019-02" db="EMBL/GenBank/DDBJ databases">
        <title>Deep-cultivation of Planctomycetes and their phenomic and genomic characterization uncovers novel biology.</title>
        <authorList>
            <person name="Wiegand S."/>
            <person name="Jogler M."/>
            <person name="Boedeker C."/>
            <person name="Pinto D."/>
            <person name="Vollmers J."/>
            <person name="Rivas-Marin E."/>
            <person name="Kohn T."/>
            <person name="Peeters S.H."/>
            <person name="Heuer A."/>
            <person name="Rast P."/>
            <person name="Oberbeckmann S."/>
            <person name="Bunk B."/>
            <person name="Jeske O."/>
            <person name="Meyerdierks A."/>
            <person name="Storesund J.E."/>
            <person name="Kallscheuer N."/>
            <person name="Luecker S."/>
            <person name="Lage O.M."/>
            <person name="Pohl T."/>
            <person name="Merkel B.J."/>
            <person name="Hornburger P."/>
            <person name="Mueller R.-W."/>
            <person name="Bruemmer F."/>
            <person name="Labrenz M."/>
            <person name="Spormann A.M."/>
            <person name="Op Den Camp H."/>
            <person name="Overmann J."/>
            <person name="Amann R."/>
            <person name="Jetten M.S.M."/>
            <person name="Mascher T."/>
            <person name="Medema M.H."/>
            <person name="Devos D.P."/>
            <person name="Kaster A.-K."/>
            <person name="Ovreas L."/>
            <person name="Rohde M."/>
            <person name="Galperin M.Y."/>
            <person name="Jogler C."/>
        </authorList>
    </citation>
    <scope>NUCLEOTIDE SEQUENCE [LARGE SCALE GENOMIC DNA]</scope>
    <source>
        <strain evidence="2 3">CA54</strain>
    </source>
</reference>
<gene>
    <name evidence="2" type="ORF">CA54_50140</name>
</gene>
<dbReference type="RefSeq" id="WP_197532773.1">
    <property type="nucleotide sequence ID" value="NZ_SJPP01000003.1"/>
</dbReference>
<sequence length="303" mass="33395" precursor="true">MKHYLMIAALALLPTYASAAEGVVKLDKKADTVDVSINGAPFAVYNFSHDLPKPFFSPIRAADGAIITRGLKDPEDHPHHKGVWVSVDEVNGLRYWAERAKIQNASVKILKAEGAPAVMETVNHWLNADSQPLLEEKTTISIFPNGLMVYDINFTALSENVTFEDTKEGLFGIRLANTIREKEGGHVENAEGLKGSGACWGKVSDWVDYYGPVDGKTYGAALFDHPLNFRPSRYHVRNYGLFSISPFGPHAYTNKKRPEDPVTILKGKTLRLRYGLYVHPGTTSSANVAATYQQFLKAAGDSK</sequence>
<evidence type="ECO:0000256" key="1">
    <source>
        <dbReference type="SAM" id="SignalP"/>
    </source>
</evidence>
<name>A0A5C6B4E5_9PLAN</name>
<evidence type="ECO:0000313" key="2">
    <source>
        <dbReference type="EMBL" id="TWU06617.1"/>
    </source>
</evidence>
<keyword evidence="3" id="KW-1185">Reference proteome</keyword>
<protein>
    <recommendedName>
        <fullName evidence="4">Methane oxygenase PmoA</fullName>
    </recommendedName>
</protein>
<keyword evidence="1" id="KW-0732">Signal</keyword>
<dbReference type="EMBL" id="SJPP01000003">
    <property type="protein sequence ID" value="TWU06617.1"/>
    <property type="molecule type" value="Genomic_DNA"/>
</dbReference>